<dbReference type="PANTHER" id="PTHR30093:SF47">
    <property type="entry name" value="TYPE IV PILUS NON-CORE MINOR PILIN PILE"/>
    <property type="match status" value="1"/>
</dbReference>
<dbReference type="InterPro" id="IPR031982">
    <property type="entry name" value="PilE-like"/>
</dbReference>
<evidence type="ECO:0000313" key="2">
    <source>
        <dbReference type="EMBL" id="KKO47185.1"/>
    </source>
</evidence>
<dbReference type="GO" id="GO:0043683">
    <property type="term" value="P:type IV pilus assembly"/>
    <property type="evidence" value="ECO:0007669"/>
    <property type="project" value="InterPro"/>
</dbReference>
<dbReference type="Gene3D" id="3.30.700.10">
    <property type="entry name" value="Glycoprotein, Type 4 Pilin"/>
    <property type="match status" value="1"/>
</dbReference>
<evidence type="ECO:0000256" key="1">
    <source>
        <dbReference type="SAM" id="Phobius"/>
    </source>
</evidence>
<dbReference type="InterPro" id="IPR012902">
    <property type="entry name" value="N_methyl_site"/>
</dbReference>
<keyword evidence="1" id="KW-0812">Transmembrane</keyword>
<feature type="transmembrane region" description="Helical" evidence="1">
    <location>
        <begin position="12"/>
        <end position="35"/>
    </location>
</feature>
<keyword evidence="3" id="KW-1185">Reference proteome</keyword>
<accession>A0A0M2VC69</accession>
<dbReference type="SUPFAM" id="SSF54523">
    <property type="entry name" value="Pili subunits"/>
    <property type="match status" value="1"/>
</dbReference>
<dbReference type="EMBL" id="LAHO01000001">
    <property type="protein sequence ID" value="KKO47185.1"/>
    <property type="molecule type" value="Genomic_DNA"/>
</dbReference>
<keyword evidence="1" id="KW-1133">Transmembrane helix</keyword>
<gene>
    <name evidence="2" type="ORF">WG68_00595</name>
</gene>
<dbReference type="Proteomes" id="UP000034228">
    <property type="component" value="Unassembled WGS sequence"/>
</dbReference>
<dbReference type="AlphaFoldDB" id="A0A0M2VC69"/>
<protein>
    <submittedName>
        <fullName evidence="2">Type IV pilin</fullName>
    </submittedName>
</protein>
<keyword evidence="1" id="KW-0472">Membrane</keyword>
<dbReference type="NCBIfam" id="TIGR02532">
    <property type="entry name" value="IV_pilin_GFxxxE"/>
    <property type="match status" value="1"/>
</dbReference>
<dbReference type="STRING" id="336831.WG68_00595"/>
<sequence length="139" mass="14808">MSNVMRQKQQGITLIELMVVVAIVGILAAIAYPSYQNYVQRTNRAAAAACLMEQAQLMERGYTAAFSYEGIVMPQMQCMNEVAGRYTFSLTNAAARTFLLSAVPGAAQAGDGCGTLTLNQAGRKGANGGFAAADVQRCW</sequence>
<proteinExistence type="predicted"/>
<dbReference type="Pfam" id="PF07963">
    <property type="entry name" value="N_methyl"/>
    <property type="match status" value="1"/>
</dbReference>
<dbReference type="PATRIC" id="fig|336831.14.peg.2328"/>
<dbReference type="PANTHER" id="PTHR30093">
    <property type="entry name" value="GENERAL SECRETION PATHWAY PROTEIN G"/>
    <property type="match status" value="1"/>
</dbReference>
<reference evidence="2 3" key="1">
    <citation type="submission" date="2015-03" db="EMBL/GenBank/DDBJ databases">
        <title>Draft genome sequences of two protease-producing strains of Arsukibacterium isolated from two cold and alkaline environments.</title>
        <authorList>
            <person name="Lylloff J.E."/>
            <person name="Skov L.B."/>
            <person name="Jepsen M."/>
            <person name="Hallin P.F."/>
            <person name="Sorensen S.J."/>
            <person name="Stougaard P."/>
            <person name="Glaring M.A."/>
        </authorList>
    </citation>
    <scope>NUCLEOTIDE SEQUENCE [LARGE SCALE GENOMIC DNA]</scope>
    <source>
        <strain evidence="2 3">GCM72</strain>
    </source>
</reference>
<comment type="caution">
    <text evidence="2">The sequence shown here is derived from an EMBL/GenBank/DDBJ whole genome shotgun (WGS) entry which is preliminary data.</text>
</comment>
<organism evidence="2 3">
    <name type="scientific">Arsukibacterium ikkense</name>
    <dbReference type="NCBI Taxonomy" id="336831"/>
    <lineage>
        <taxon>Bacteria</taxon>
        <taxon>Pseudomonadati</taxon>
        <taxon>Pseudomonadota</taxon>
        <taxon>Gammaproteobacteria</taxon>
        <taxon>Chromatiales</taxon>
        <taxon>Chromatiaceae</taxon>
        <taxon>Arsukibacterium</taxon>
    </lineage>
</organism>
<dbReference type="InterPro" id="IPR045584">
    <property type="entry name" value="Pilin-like"/>
</dbReference>
<name>A0A0M2VC69_9GAMM</name>
<evidence type="ECO:0000313" key="3">
    <source>
        <dbReference type="Proteomes" id="UP000034228"/>
    </source>
</evidence>
<dbReference type="Pfam" id="PF16732">
    <property type="entry name" value="ComP_DUS"/>
    <property type="match status" value="1"/>
</dbReference>
<dbReference type="PROSITE" id="PS00409">
    <property type="entry name" value="PROKAR_NTER_METHYL"/>
    <property type="match status" value="1"/>
</dbReference>